<organism evidence="2 3">
    <name type="scientific">candidate division WWE3 bacterium RIFCSPHIGHO2_01_FULL_42_13</name>
    <dbReference type="NCBI Taxonomy" id="1802617"/>
    <lineage>
        <taxon>Bacteria</taxon>
        <taxon>Katanobacteria</taxon>
    </lineage>
</organism>
<dbReference type="EMBL" id="MEVA01000005">
    <property type="protein sequence ID" value="OGC47737.1"/>
    <property type="molecule type" value="Genomic_DNA"/>
</dbReference>
<feature type="domain" description="SIS" evidence="1">
    <location>
        <begin position="30"/>
        <end position="207"/>
    </location>
</feature>
<dbReference type="AlphaFoldDB" id="A0A1F4URY4"/>
<comment type="caution">
    <text evidence="2">The sequence shown here is derived from an EMBL/GenBank/DDBJ whole genome shotgun (WGS) entry which is preliminary data.</text>
</comment>
<dbReference type="PANTHER" id="PTHR30390">
    <property type="entry name" value="SEDOHEPTULOSE 7-PHOSPHATE ISOMERASE / DNAA INITIATOR-ASSOCIATING FACTOR FOR REPLICATION INITIATION"/>
    <property type="match status" value="1"/>
</dbReference>
<gene>
    <name evidence="2" type="ORF">A2886_01790</name>
</gene>
<evidence type="ECO:0000259" key="1">
    <source>
        <dbReference type="PROSITE" id="PS51464"/>
    </source>
</evidence>
<dbReference type="SUPFAM" id="SSF53697">
    <property type="entry name" value="SIS domain"/>
    <property type="match status" value="1"/>
</dbReference>
<evidence type="ECO:0000313" key="2">
    <source>
        <dbReference type="EMBL" id="OGC47737.1"/>
    </source>
</evidence>
<dbReference type="GO" id="GO:1901135">
    <property type="term" value="P:carbohydrate derivative metabolic process"/>
    <property type="evidence" value="ECO:0007669"/>
    <property type="project" value="InterPro"/>
</dbReference>
<protein>
    <recommendedName>
        <fullName evidence="1">SIS domain-containing protein</fullName>
    </recommendedName>
</protein>
<dbReference type="PROSITE" id="PS51464">
    <property type="entry name" value="SIS"/>
    <property type="match status" value="1"/>
</dbReference>
<dbReference type="Proteomes" id="UP000176608">
    <property type="component" value="Unassembled WGS sequence"/>
</dbReference>
<dbReference type="Gene3D" id="3.40.50.10490">
    <property type="entry name" value="Glucose-6-phosphate isomerase like protein, domain 1"/>
    <property type="match status" value="1"/>
</dbReference>
<dbReference type="InterPro" id="IPR035461">
    <property type="entry name" value="GmhA/DiaA"/>
</dbReference>
<dbReference type="CDD" id="cd05006">
    <property type="entry name" value="SIS_GmhA"/>
    <property type="match status" value="1"/>
</dbReference>
<dbReference type="STRING" id="1802617.A2886_01790"/>
<reference evidence="2 3" key="1">
    <citation type="journal article" date="2016" name="Nat. Commun.">
        <title>Thousands of microbial genomes shed light on interconnected biogeochemical processes in an aquifer system.</title>
        <authorList>
            <person name="Anantharaman K."/>
            <person name="Brown C.T."/>
            <person name="Hug L.A."/>
            <person name="Sharon I."/>
            <person name="Castelle C.J."/>
            <person name="Probst A.J."/>
            <person name="Thomas B.C."/>
            <person name="Singh A."/>
            <person name="Wilkins M.J."/>
            <person name="Karaoz U."/>
            <person name="Brodie E.L."/>
            <person name="Williams K.H."/>
            <person name="Hubbard S.S."/>
            <person name="Banfield J.F."/>
        </authorList>
    </citation>
    <scope>NUCLEOTIDE SEQUENCE [LARGE SCALE GENOMIC DNA]</scope>
</reference>
<accession>A0A1F4URY4</accession>
<sequence>MNNSFSLKTYFNEITRSSRYFSQSPDLSRVLKILFNIWKENGTVFTMGCGGSASTATHFAADLAKTIMVDGKRGFKAISLVDNIPLVSAWTNDRGWGTVFAGQLDPWLTKNDVLVGFSVHGGSGLGEAGPWSQNLVQAMKLAKERKAKIISFSGFDGGAMKKMSDVCLVVPINSEPYGTPGVEAFHVVLHHGIIYSLKNMIKQFHGK</sequence>
<name>A0A1F4URY4_UNCKA</name>
<evidence type="ECO:0000313" key="3">
    <source>
        <dbReference type="Proteomes" id="UP000176608"/>
    </source>
</evidence>
<dbReference type="InterPro" id="IPR050099">
    <property type="entry name" value="SIS_GmhA/DiaA_subfam"/>
</dbReference>
<dbReference type="GO" id="GO:0097367">
    <property type="term" value="F:carbohydrate derivative binding"/>
    <property type="evidence" value="ECO:0007669"/>
    <property type="project" value="InterPro"/>
</dbReference>
<proteinExistence type="predicted"/>
<dbReference type="InterPro" id="IPR046348">
    <property type="entry name" value="SIS_dom_sf"/>
</dbReference>
<dbReference type="InterPro" id="IPR001347">
    <property type="entry name" value="SIS_dom"/>
</dbReference>
<dbReference type="Pfam" id="PF13580">
    <property type="entry name" value="SIS_2"/>
    <property type="match status" value="1"/>
</dbReference>